<sequence>MALSAIRNAELPLSEVHGREVEWVQSDATGAWVGVVDNTPGHFLTMHVSENGMQYTVLLDELQGKPRELVAGTIDRPATHVLHAMNAACQWIEDHMTADLVVIEAPAFGSGDYGKTPAQVAQRKAMARRAANLGALNGTATRIAGTLDVTRCIVGENADSESLIEQARDALKLAQALIEGAVQIERTAFAEQGYPSEVVALIVGGE</sequence>
<evidence type="ECO:0000313" key="1">
    <source>
        <dbReference type="EMBL" id="CAB4202018.1"/>
    </source>
</evidence>
<accession>A0A6J5RU79</accession>
<dbReference type="EMBL" id="LR797310">
    <property type="protein sequence ID" value="CAB4202018.1"/>
    <property type="molecule type" value="Genomic_DNA"/>
</dbReference>
<gene>
    <name evidence="1" type="ORF">UFOVP1360_30</name>
</gene>
<reference evidence="1" key="1">
    <citation type="submission" date="2020-05" db="EMBL/GenBank/DDBJ databases">
        <authorList>
            <person name="Chiriac C."/>
            <person name="Salcher M."/>
            <person name="Ghai R."/>
            <person name="Kavagutti S V."/>
        </authorList>
    </citation>
    <scope>NUCLEOTIDE SEQUENCE</scope>
</reference>
<protein>
    <submittedName>
        <fullName evidence="1">Uncharacterized protein</fullName>
    </submittedName>
</protein>
<proteinExistence type="predicted"/>
<organism evidence="1">
    <name type="scientific">uncultured Caudovirales phage</name>
    <dbReference type="NCBI Taxonomy" id="2100421"/>
    <lineage>
        <taxon>Viruses</taxon>
        <taxon>Duplodnaviria</taxon>
        <taxon>Heunggongvirae</taxon>
        <taxon>Uroviricota</taxon>
        <taxon>Caudoviricetes</taxon>
        <taxon>Peduoviridae</taxon>
        <taxon>Maltschvirus</taxon>
        <taxon>Maltschvirus maltsch</taxon>
    </lineage>
</organism>
<name>A0A6J5RU79_9CAUD</name>